<dbReference type="InterPro" id="IPR037249">
    <property type="entry name" value="TAFH/NHR1_dom_sf"/>
</dbReference>
<evidence type="ECO:0000256" key="3">
    <source>
        <dbReference type="ARBA" id="ARBA00023015"/>
    </source>
</evidence>
<dbReference type="OrthoDB" id="21060at2759"/>
<keyword evidence="4" id="KW-0804">Transcription</keyword>
<evidence type="ECO:0000256" key="4">
    <source>
        <dbReference type="ARBA" id="ARBA00023163"/>
    </source>
</evidence>
<evidence type="ECO:0000256" key="1">
    <source>
        <dbReference type="ARBA" id="ARBA00004123"/>
    </source>
</evidence>
<dbReference type="SMART" id="SM00549">
    <property type="entry name" value="TAFH"/>
    <property type="match status" value="1"/>
</dbReference>
<evidence type="ECO:0000256" key="2">
    <source>
        <dbReference type="ARBA" id="ARBA00006178"/>
    </source>
</evidence>
<keyword evidence="10" id="KW-1185">Reference proteome</keyword>
<sequence length="965" mass="104009">MASTQKSFEEMLSSEVDESEITALVGSLSQLEHKPLATKTSLTPLTPVPITPTPVHSVNSGNSAVSAALVVNHNHNNQHTLHALQTVPSVPNTGITSMTDANTHHKLKIMTPMTNTTNNTINNTQNSTTNSNINLSVNNNSINNNNNNKGLVASLPGAVPASGYISQVTTASNASMNSVTTGVAANQIIKNAIQVSAMANGSPTSSPSPLQQSLRGPTPTSISLSAITPSLVITPNKTAPNVGVGVAPKPGQTLLIATTKDGPMIVQPSGNPLPQQSLNSGADATNSAVTTSSVVTIASRNMVSSMANSGSQQPNLMQQLVANHPNQIQFQLVTNVNPASRPPPANPNMGPNARTLAPRVVQLPSNVRLTQQLLRPGGTPSFGQGTITLPSNLVRAGTIFVKTENGQVHMVNVAPPPTSNAQTPSNLPNATTYRLQVPTTGAPTPTTGIRNMIPNQHIVLPVSMPGAQHRATQPGAPQSLNTQLHISTAAANQQAATTPSQMSPNTAKKKCKNFLSTLIRLASDQPPNVANNVKNLIQGLIVSESQHLQRLHDDAIQPEDFTNQLQRELNSSPQPCLVPFLKKSLPYLRFSLMQKELTIEGVRPPPNGTVTLPPHSQHIPQIQIAQTPRPGVTQTVRLLTPMGGLMAATAGQATTVLTPIQQTSAQRLQAPQNVVRTPTAPTTSTSRSSSKSSSSRARVSAQKDKEKKNNFSSTLRDDDDINDVAAMGGVNLQEESQRILSNAETVGQQIRSCKDEDFLFTTPLHKRINEIANKYGLDECSPEVVSLVSHAIQERLKTLVEKLGSYGNYEVVQDVKGQTTFLQELDRIEKRRHEEQEREVLIKAAKSRSKADDPDHIAIKQRAKEMQRQELEELRQREANETALQAIGMPKKRLKTSFNSMSVSSNNSFLSPATNSGLNSFPLNSQTPLKPMRRIKRVSLKDLHFLMEMEKDTVRRPMLYKAYLK</sequence>
<feature type="domain" description="TAFH" evidence="8">
    <location>
        <begin position="503"/>
        <end position="611"/>
    </location>
</feature>
<dbReference type="Gene3D" id="1.10.20.10">
    <property type="entry name" value="Histone, subunit A"/>
    <property type="match status" value="1"/>
</dbReference>
<feature type="compositionally biased region" description="Low complexity" evidence="7">
    <location>
        <begin position="674"/>
        <end position="700"/>
    </location>
</feature>
<dbReference type="Gene3D" id="1.20.120.1110">
    <property type="entry name" value="TAFH/NHR1 domain"/>
    <property type="match status" value="1"/>
</dbReference>
<keyword evidence="3" id="KW-0805">Transcription regulation</keyword>
<reference evidence="9" key="1">
    <citation type="submission" date="2020-11" db="EMBL/GenBank/DDBJ databases">
        <authorList>
            <person name="Tran Van P."/>
        </authorList>
    </citation>
    <scope>NUCLEOTIDE SEQUENCE</scope>
</reference>
<dbReference type="PANTHER" id="PTHR15138:SF14">
    <property type="entry name" value="TRANSCRIPTION INITIATION FACTOR TFIID SUBUNIT 4"/>
    <property type="match status" value="1"/>
</dbReference>
<name>A0A7R9LG69_9ACAR</name>
<protein>
    <recommendedName>
        <fullName evidence="8">TAFH domain-containing protein</fullName>
    </recommendedName>
</protein>
<comment type="subcellular location">
    <subcellularLocation>
        <location evidence="1">Nucleus</location>
    </subcellularLocation>
</comment>
<dbReference type="GO" id="GO:0016251">
    <property type="term" value="F:RNA polymerase II general transcription initiation factor activity"/>
    <property type="evidence" value="ECO:0007669"/>
    <property type="project" value="TreeGrafter"/>
</dbReference>
<dbReference type="InterPro" id="IPR045144">
    <property type="entry name" value="TAF4"/>
</dbReference>
<comment type="similarity">
    <text evidence="2">Belongs to the TAF4 family.</text>
</comment>
<evidence type="ECO:0000259" key="8">
    <source>
        <dbReference type="PROSITE" id="PS51119"/>
    </source>
</evidence>
<feature type="compositionally biased region" description="Low complexity" evidence="7">
    <location>
        <begin position="202"/>
        <end position="214"/>
    </location>
</feature>
<dbReference type="CDD" id="cd08045">
    <property type="entry name" value="HFD_TAF4"/>
    <property type="match status" value="1"/>
</dbReference>
<dbReference type="GO" id="GO:0006367">
    <property type="term" value="P:transcription initiation at RNA polymerase II promoter"/>
    <property type="evidence" value="ECO:0007669"/>
    <property type="project" value="TreeGrafter"/>
</dbReference>
<accession>A0A7R9LG69</accession>
<proteinExistence type="inferred from homology"/>
<feature type="region of interest" description="Disordered" evidence="7">
    <location>
        <begin position="199"/>
        <end position="219"/>
    </location>
</feature>
<dbReference type="SUPFAM" id="SSF47113">
    <property type="entry name" value="Histone-fold"/>
    <property type="match status" value="1"/>
</dbReference>
<evidence type="ECO:0000256" key="7">
    <source>
        <dbReference type="SAM" id="MobiDB-lite"/>
    </source>
</evidence>
<dbReference type="EMBL" id="CAJPVJ010000771">
    <property type="protein sequence ID" value="CAG2163349.1"/>
    <property type="molecule type" value="Genomic_DNA"/>
</dbReference>
<keyword evidence="6" id="KW-0175">Coiled coil</keyword>
<dbReference type="InterPro" id="IPR009072">
    <property type="entry name" value="Histone-fold"/>
</dbReference>
<dbReference type="PROSITE" id="PS51119">
    <property type="entry name" value="TAFH"/>
    <property type="match status" value="1"/>
</dbReference>
<evidence type="ECO:0000256" key="5">
    <source>
        <dbReference type="ARBA" id="ARBA00023242"/>
    </source>
</evidence>
<dbReference type="InterPro" id="IPR007900">
    <property type="entry name" value="TAF4_C"/>
</dbReference>
<evidence type="ECO:0000256" key="6">
    <source>
        <dbReference type="SAM" id="Coils"/>
    </source>
</evidence>
<dbReference type="FunFam" id="1.10.20.10:FF:000015">
    <property type="entry name" value="Transcription initiation factor TFIID subunit 4B"/>
    <property type="match status" value="1"/>
</dbReference>
<feature type="coiled-coil region" evidence="6">
    <location>
        <begin position="857"/>
        <end position="884"/>
    </location>
</feature>
<gene>
    <name evidence="9" type="ORF">ONB1V03_LOCUS2928</name>
</gene>
<dbReference type="SUPFAM" id="SSF158553">
    <property type="entry name" value="TAFH domain-like"/>
    <property type="match status" value="1"/>
</dbReference>
<dbReference type="Proteomes" id="UP000728032">
    <property type="component" value="Unassembled WGS sequence"/>
</dbReference>
<organism evidence="9">
    <name type="scientific">Oppiella nova</name>
    <dbReference type="NCBI Taxonomy" id="334625"/>
    <lineage>
        <taxon>Eukaryota</taxon>
        <taxon>Metazoa</taxon>
        <taxon>Ecdysozoa</taxon>
        <taxon>Arthropoda</taxon>
        <taxon>Chelicerata</taxon>
        <taxon>Arachnida</taxon>
        <taxon>Acari</taxon>
        <taxon>Acariformes</taxon>
        <taxon>Sarcoptiformes</taxon>
        <taxon>Oribatida</taxon>
        <taxon>Brachypylina</taxon>
        <taxon>Oppioidea</taxon>
        <taxon>Oppiidae</taxon>
        <taxon>Oppiella</taxon>
    </lineage>
</organism>
<dbReference type="Pfam" id="PF07531">
    <property type="entry name" value="TAFH"/>
    <property type="match status" value="1"/>
</dbReference>
<dbReference type="AlphaFoldDB" id="A0A7R9LG69"/>
<feature type="region of interest" description="Disordered" evidence="7">
    <location>
        <begin position="664"/>
        <end position="719"/>
    </location>
</feature>
<keyword evidence="5" id="KW-0539">Nucleus</keyword>
<dbReference type="PANTHER" id="PTHR15138">
    <property type="entry name" value="TRANSCRIPTION INITIATION FACTOR TFIID SUBUNIT 4"/>
    <property type="match status" value="1"/>
</dbReference>
<dbReference type="InterPro" id="IPR003894">
    <property type="entry name" value="TAFH_NHR1"/>
</dbReference>
<dbReference type="GO" id="GO:0046982">
    <property type="term" value="F:protein heterodimerization activity"/>
    <property type="evidence" value="ECO:0007669"/>
    <property type="project" value="InterPro"/>
</dbReference>
<dbReference type="GO" id="GO:0005669">
    <property type="term" value="C:transcription factor TFIID complex"/>
    <property type="evidence" value="ECO:0007669"/>
    <property type="project" value="InterPro"/>
</dbReference>
<dbReference type="GO" id="GO:0003677">
    <property type="term" value="F:DNA binding"/>
    <property type="evidence" value="ECO:0007669"/>
    <property type="project" value="TreeGrafter"/>
</dbReference>
<evidence type="ECO:0000313" key="9">
    <source>
        <dbReference type="EMBL" id="CAD7641121.1"/>
    </source>
</evidence>
<dbReference type="EMBL" id="OC915596">
    <property type="protein sequence ID" value="CAD7641121.1"/>
    <property type="molecule type" value="Genomic_DNA"/>
</dbReference>
<dbReference type="Pfam" id="PF05236">
    <property type="entry name" value="TAF4"/>
    <property type="match status" value="1"/>
</dbReference>
<evidence type="ECO:0000313" key="10">
    <source>
        <dbReference type="Proteomes" id="UP000728032"/>
    </source>
</evidence>